<dbReference type="OrthoDB" id="3291999at2759"/>
<evidence type="ECO:0000256" key="1">
    <source>
        <dbReference type="SAM" id="MobiDB-lite"/>
    </source>
</evidence>
<name>A0A0H2R5Z4_9AGAM</name>
<dbReference type="Proteomes" id="UP000053477">
    <property type="component" value="Unassembled WGS sequence"/>
</dbReference>
<accession>A0A0H2R5Z4</accession>
<evidence type="ECO:0000313" key="3">
    <source>
        <dbReference type="Proteomes" id="UP000053477"/>
    </source>
</evidence>
<proteinExistence type="predicted"/>
<dbReference type="EMBL" id="KQ086183">
    <property type="protein sequence ID" value="KLO06762.1"/>
    <property type="molecule type" value="Genomic_DNA"/>
</dbReference>
<organism evidence="2 3">
    <name type="scientific">Schizopora paradoxa</name>
    <dbReference type="NCBI Taxonomy" id="27342"/>
    <lineage>
        <taxon>Eukaryota</taxon>
        <taxon>Fungi</taxon>
        <taxon>Dikarya</taxon>
        <taxon>Basidiomycota</taxon>
        <taxon>Agaricomycotina</taxon>
        <taxon>Agaricomycetes</taxon>
        <taxon>Hymenochaetales</taxon>
        <taxon>Schizoporaceae</taxon>
        <taxon>Schizopora</taxon>
    </lineage>
</organism>
<feature type="region of interest" description="Disordered" evidence="1">
    <location>
        <begin position="1"/>
        <end position="33"/>
    </location>
</feature>
<sequence>MFYEDFASDRDPEEGRREQHRKDTLRETPGLGGPIAFNNISDGLFARLFMNDSPEDCIPWQFCDLILSVINDPRFNSKDVTFKNGGDMFCSVGQLRGEAWSMVEARSKGMTTIPQVVLEGVFDVLREDMQRKADIQFLRSRDSTSCLRDVKGMLGVGRWNFRATICAMALVHSSWLGYARRLLGLIALSEGPVPNTLRSPLLGVWTKDLYLSYRIPTTENSPIAPFRPQNYFLKNLCARIPNIRLAHFYLCSMRKITTEFITTLCETLSALPTLEDLTIQADGYTESLRVEHPHDISPLIYALSETRHPNLRSLRLDFRHDLDSPLTVRDHSTPSPLVSLPKLHTVGVSYSYGSGDSISRLINTVTWLRASPESFSVNVLRIDCPLKRNQDRVENLEGSNPSIDHILRPATILEFDLDDGKYDASATTPSPSTPNNVIEVVAAIIGRCSSARHLMFRRILWTRSEFLEKLRAQVQKLGGIEELTIVTFLPHVNRGQRRRGKPLSTTDDNSLLKRLLHANDRQLSETIGLGFVPRLRKLNVSFDQDALSKAFFESCAEVDDAGVNVNLFSKKYNFLLPACRLRCSEMGIELHVDII</sequence>
<dbReference type="AlphaFoldDB" id="A0A0H2R5Z4"/>
<feature type="compositionally biased region" description="Basic and acidic residues" evidence="1">
    <location>
        <begin position="7"/>
        <end position="26"/>
    </location>
</feature>
<reference evidence="2 3" key="1">
    <citation type="submission" date="2015-04" db="EMBL/GenBank/DDBJ databases">
        <title>Complete genome sequence of Schizopora paradoxa KUC8140, a cosmopolitan wood degrader in East Asia.</title>
        <authorList>
            <consortium name="DOE Joint Genome Institute"/>
            <person name="Min B."/>
            <person name="Park H."/>
            <person name="Jang Y."/>
            <person name="Kim J.-J."/>
            <person name="Kim K.H."/>
            <person name="Pangilinan J."/>
            <person name="Lipzen A."/>
            <person name="Riley R."/>
            <person name="Grigoriev I.V."/>
            <person name="Spatafora J.W."/>
            <person name="Choi I.-G."/>
        </authorList>
    </citation>
    <scope>NUCLEOTIDE SEQUENCE [LARGE SCALE GENOMIC DNA]</scope>
    <source>
        <strain evidence="2 3">KUC8140</strain>
    </source>
</reference>
<keyword evidence="3" id="KW-1185">Reference proteome</keyword>
<dbReference type="InParanoid" id="A0A0H2R5Z4"/>
<protein>
    <submittedName>
        <fullName evidence="2">Uncharacterized protein</fullName>
    </submittedName>
</protein>
<gene>
    <name evidence="2" type="ORF">SCHPADRAFT_910074</name>
</gene>
<evidence type="ECO:0000313" key="2">
    <source>
        <dbReference type="EMBL" id="KLO06762.1"/>
    </source>
</evidence>